<evidence type="ECO:0000259" key="3">
    <source>
        <dbReference type="PROSITE" id="PS50234"/>
    </source>
</evidence>
<proteinExistence type="predicted"/>
<gene>
    <name evidence="5" type="ORF">UABAM_00906</name>
</gene>
<dbReference type="Proteomes" id="UP000326354">
    <property type="component" value="Chromosome"/>
</dbReference>
<dbReference type="RefSeq" id="WP_151966801.1">
    <property type="nucleotide sequence ID" value="NZ_AP019860.1"/>
</dbReference>
<dbReference type="OrthoDB" id="9784383at2"/>
<dbReference type="PANTHER" id="PTHR45737">
    <property type="entry name" value="VON WILLEBRAND FACTOR A DOMAIN-CONTAINING PROTEIN 5A"/>
    <property type="match status" value="1"/>
</dbReference>
<protein>
    <submittedName>
        <fullName evidence="5">Inter-alpha-trypsin inhibitor domain-containing protein</fullName>
    </submittedName>
</protein>
<feature type="compositionally biased region" description="Acidic residues" evidence="1">
    <location>
        <begin position="605"/>
        <end position="622"/>
    </location>
</feature>
<dbReference type="Pfam" id="PF08487">
    <property type="entry name" value="VIT"/>
    <property type="match status" value="1"/>
</dbReference>
<feature type="domain" description="VWFA" evidence="3">
    <location>
        <begin position="273"/>
        <end position="450"/>
    </location>
</feature>
<evidence type="ECO:0000313" key="6">
    <source>
        <dbReference type="Proteomes" id="UP000326354"/>
    </source>
</evidence>
<dbReference type="PANTHER" id="PTHR45737:SF6">
    <property type="entry name" value="VON WILLEBRAND FACTOR A DOMAIN-CONTAINING PROTEIN 5A"/>
    <property type="match status" value="1"/>
</dbReference>
<organism evidence="5 6">
    <name type="scientific">Uabimicrobium amorphum</name>
    <dbReference type="NCBI Taxonomy" id="2596890"/>
    <lineage>
        <taxon>Bacteria</taxon>
        <taxon>Pseudomonadati</taxon>
        <taxon>Planctomycetota</taxon>
        <taxon>Candidatus Uabimicrobiia</taxon>
        <taxon>Candidatus Uabimicrobiales</taxon>
        <taxon>Candidatus Uabimicrobiaceae</taxon>
        <taxon>Candidatus Uabimicrobium</taxon>
    </lineage>
</organism>
<dbReference type="SUPFAM" id="SSF53300">
    <property type="entry name" value="vWA-like"/>
    <property type="match status" value="1"/>
</dbReference>
<dbReference type="SMART" id="SM00609">
    <property type="entry name" value="VIT"/>
    <property type="match status" value="1"/>
</dbReference>
<dbReference type="Pfam" id="PF13768">
    <property type="entry name" value="VWA_3"/>
    <property type="match status" value="1"/>
</dbReference>
<dbReference type="InterPro" id="IPR013694">
    <property type="entry name" value="VIT"/>
</dbReference>
<evidence type="ECO:0000313" key="5">
    <source>
        <dbReference type="EMBL" id="BBM82563.1"/>
    </source>
</evidence>
<evidence type="ECO:0000256" key="2">
    <source>
        <dbReference type="SAM" id="SignalP"/>
    </source>
</evidence>
<keyword evidence="2" id="KW-0732">Signal</keyword>
<dbReference type="Gene3D" id="3.40.50.410">
    <property type="entry name" value="von Willebrand factor, type A domain"/>
    <property type="match status" value="1"/>
</dbReference>
<dbReference type="KEGG" id="uam:UABAM_00906"/>
<feature type="region of interest" description="Disordered" evidence="1">
    <location>
        <begin position="583"/>
        <end position="630"/>
    </location>
</feature>
<dbReference type="PROSITE" id="PS51468">
    <property type="entry name" value="VIT"/>
    <property type="match status" value="1"/>
</dbReference>
<name>A0A5S9F1Y8_UABAM</name>
<dbReference type="InterPro" id="IPR002035">
    <property type="entry name" value="VWF_A"/>
</dbReference>
<keyword evidence="6" id="KW-1185">Reference proteome</keyword>
<evidence type="ECO:0000259" key="4">
    <source>
        <dbReference type="PROSITE" id="PS51468"/>
    </source>
</evidence>
<reference evidence="5 6" key="1">
    <citation type="submission" date="2019-08" db="EMBL/GenBank/DDBJ databases">
        <title>Complete genome sequence of Candidatus Uab amorphum.</title>
        <authorList>
            <person name="Shiratori T."/>
            <person name="Suzuki S."/>
            <person name="Kakizawa Y."/>
            <person name="Ishida K."/>
        </authorList>
    </citation>
    <scope>NUCLEOTIDE SEQUENCE [LARGE SCALE GENOMIC DNA]</scope>
    <source>
        <strain evidence="5 6">SRT547</strain>
    </source>
</reference>
<accession>A0A5S9F1Y8</accession>
<dbReference type="InterPro" id="IPR036465">
    <property type="entry name" value="vWFA_dom_sf"/>
</dbReference>
<feature type="domain" description="VIT" evidence="4">
    <location>
        <begin position="24"/>
        <end position="152"/>
    </location>
</feature>
<feature type="signal peptide" evidence="2">
    <location>
        <begin position="1"/>
        <end position="18"/>
    </location>
</feature>
<dbReference type="PROSITE" id="PS50234">
    <property type="entry name" value="VWFA"/>
    <property type="match status" value="1"/>
</dbReference>
<evidence type="ECO:0000256" key="1">
    <source>
        <dbReference type="SAM" id="MobiDB-lite"/>
    </source>
</evidence>
<sequence length="730" mass="82010">MKNIFFALLVLALSSVQARIIPNIPNTTTPPSIALQPIKAKKHHVNVEIKNGVAVTTLETEYYNPNNRLLEGTYLFALPKGASVANFSLWIDGKEMPAELLDAKKAENLYISIVRKMIDPALLEFVGRETFKMRIFPFPANGSRKIKLTYQQVLTVDNNLTRYEYPLTAVGSGHEDTIGDFSCTVKISSQHSIKSVFSPTHDIKVEQKGKNATVTFAKNHINTDRDFVLYTSDSNKRVDLSFIPFSKGSEKGHFLVMLSPKTEVSKDEINPKDIVYILDTSGSMVGDKMDQAKKALQYCLHQLHEKDNFNIVSFSTEATLYKDKLVNASKANVKKALEYVEEDIRARGGTNLEEALHYALDIAPKNSDRPYMIILLTDGKPTIGVTNPQEIIKKVQKASMKNLRLFSFGIGDQLNAKLLDRLAEENKGTREYVSAKEDIEIKISSFVDKVSSPVLSDVQVKFPSNEDLRVSEVYPKEIPDLFKGSPLTLLGRFSGKGDQVIKVTGKVNGKEQEFVYEVSFPEQNTENEHVPRLWAVRKVGFLLDQIRLHGENDELKKEVVRLAKKFGIVTPYTSYLVVEDDPKPIPGRPMPEPTIWDQSRNTNAAEEDDSFADGGEAMDAESGESAVEASKEIQKMKKADGLYNNDKQSSVTKNKMRKVGFKTFYLSGNAWYDSDALSKKAQKLTTKKITYLSDAYFALLKKYPKIGKYLAISKDLTIEWDGTIYEIRAK</sequence>
<dbReference type="AlphaFoldDB" id="A0A5S9F1Y8"/>
<feature type="chain" id="PRO_5024947984" evidence="2">
    <location>
        <begin position="19"/>
        <end position="730"/>
    </location>
</feature>
<dbReference type="SMART" id="SM00327">
    <property type="entry name" value="VWA"/>
    <property type="match status" value="1"/>
</dbReference>
<dbReference type="EMBL" id="AP019860">
    <property type="protein sequence ID" value="BBM82563.1"/>
    <property type="molecule type" value="Genomic_DNA"/>
</dbReference>